<proteinExistence type="predicted"/>
<dbReference type="EMBL" id="CP001831">
    <property type="protein sequence ID" value="AEH82454.1"/>
    <property type="molecule type" value="Genomic_DNA"/>
</dbReference>
<dbReference type="HOGENOM" id="CLU_3257921_0_0_5"/>
<gene>
    <name evidence="1" type="ordered locus">SM11_pC1381</name>
</gene>
<sequence length="42" mass="4524">MWWPVESRQKNAAWALRSWVGKETHGGKDLATSVSLAGAIGA</sequence>
<protein>
    <submittedName>
        <fullName evidence="1">Uncharacterized protein</fullName>
    </submittedName>
</protein>
<dbReference type="PATRIC" id="fig|707241.3.peg.5305"/>
<organism evidence="1 2">
    <name type="scientific">Sinorhizobium meliloti (strain SM11)</name>
    <dbReference type="NCBI Taxonomy" id="707241"/>
    <lineage>
        <taxon>Bacteria</taxon>
        <taxon>Pseudomonadati</taxon>
        <taxon>Pseudomonadota</taxon>
        <taxon>Alphaproteobacteria</taxon>
        <taxon>Hyphomicrobiales</taxon>
        <taxon>Rhizobiaceae</taxon>
        <taxon>Sinorhizobium/Ensifer group</taxon>
        <taxon>Sinorhizobium</taxon>
    </lineage>
</organism>
<geneLocation type="plasmid" evidence="1 2">
    <name>pSmeSM11c</name>
</geneLocation>
<keyword evidence="1" id="KW-0614">Plasmid</keyword>
<accession>F7XB55</accession>
<reference evidence="1 2" key="1">
    <citation type="journal article" date="2011" name="J. Biotechnol.">
        <title>The complete genome sequence of the dominant Sinorhizobium meliloti field isolate SM11 extends the S. meliloti pan-genome.</title>
        <authorList>
            <person name="Schneiker-Bekel S."/>
            <person name="Wibberg D."/>
            <person name="Bekel T."/>
            <person name="Blom J."/>
            <person name="Linke B."/>
            <person name="Neuweger H."/>
            <person name="Stiens M."/>
            <person name="Vorholter F.J."/>
            <person name="Weidner S."/>
            <person name="Goesmann A."/>
            <person name="Puhler A."/>
            <person name="Schluter A."/>
        </authorList>
    </citation>
    <scope>NUCLEOTIDE SEQUENCE [LARGE SCALE GENOMIC DNA]</scope>
    <source>
        <strain evidence="1 2">SM11</strain>
        <plasmid evidence="2">pSmeSM11c</plasmid>
    </source>
</reference>
<dbReference type="Proteomes" id="UP000009045">
    <property type="component" value="Plasmid pSmeSM11c"/>
</dbReference>
<name>F7XB55_SINMM</name>
<dbReference type="KEGG" id="smx:SM11_pC1381"/>
<evidence type="ECO:0000313" key="1">
    <source>
        <dbReference type="EMBL" id="AEH82454.1"/>
    </source>
</evidence>
<evidence type="ECO:0000313" key="2">
    <source>
        <dbReference type="Proteomes" id="UP000009045"/>
    </source>
</evidence>
<dbReference type="AlphaFoldDB" id="F7XB55"/>